<reference evidence="2" key="1">
    <citation type="submission" date="2022-11" db="UniProtKB">
        <authorList>
            <consortium name="WormBaseParasite"/>
        </authorList>
    </citation>
    <scope>IDENTIFICATION</scope>
</reference>
<accession>A0AC35ESV9</accession>
<proteinExistence type="predicted"/>
<evidence type="ECO:0000313" key="1">
    <source>
        <dbReference type="Proteomes" id="UP000887580"/>
    </source>
</evidence>
<sequence>MSDEGNVRNPAALVPLLVAGLVIAVTSCVTLIGTNVYNIWYRNKQLDEAALQQRIKEDERFKALMTENQKLLFEVTRIADGVHSTAAEIVSKLDQIIQTMIQQDFATKIQEPMNILMNAYETHIRTLAKQALLDLNVTCQKYIPQDIIAVMKVKTTEMYKQQLKESILDEGYDLISRLEDGYLVQYLISVQTEYKYAILLKN</sequence>
<protein>
    <submittedName>
        <fullName evidence="2">Uncharacterized protein</fullName>
    </submittedName>
</protein>
<evidence type="ECO:0000313" key="2">
    <source>
        <dbReference type="WBParaSite" id="PS1159_v2.g10453.t1"/>
    </source>
</evidence>
<organism evidence="1 2">
    <name type="scientific">Panagrolaimus sp. PS1159</name>
    <dbReference type="NCBI Taxonomy" id="55785"/>
    <lineage>
        <taxon>Eukaryota</taxon>
        <taxon>Metazoa</taxon>
        <taxon>Ecdysozoa</taxon>
        <taxon>Nematoda</taxon>
        <taxon>Chromadorea</taxon>
        <taxon>Rhabditida</taxon>
        <taxon>Tylenchina</taxon>
        <taxon>Panagrolaimomorpha</taxon>
        <taxon>Panagrolaimoidea</taxon>
        <taxon>Panagrolaimidae</taxon>
        <taxon>Panagrolaimus</taxon>
    </lineage>
</organism>
<dbReference type="Proteomes" id="UP000887580">
    <property type="component" value="Unplaced"/>
</dbReference>
<name>A0AC35ESV9_9BILA</name>
<dbReference type="WBParaSite" id="PS1159_v2.g10453.t1">
    <property type="protein sequence ID" value="PS1159_v2.g10453.t1"/>
    <property type="gene ID" value="PS1159_v2.g10453"/>
</dbReference>